<proteinExistence type="predicted"/>
<comment type="caution">
    <text evidence="2">The sequence shown here is derived from an EMBL/GenBank/DDBJ whole genome shotgun (WGS) entry which is preliminary data.</text>
</comment>
<evidence type="ECO:0000256" key="1">
    <source>
        <dbReference type="SAM" id="SignalP"/>
    </source>
</evidence>
<gene>
    <name evidence="2" type="ORF">EB796_002623</name>
</gene>
<evidence type="ECO:0008006" key="4">
    <source>
        <dbReference type="Google" id="ProtNLM"/>
    </source>
</evidence>
<sequence length="88" mass="9808">MQLTREWLSVLFMFTLNAVKVVCVKSASTLVVEDVFEECNHHSMGVGSDSEDMSISMSDLVIRPCNHQTSSVCDDKMDVFPPEPLEAI</sequence>
<feature type="chain" id="PRO_5029442288" description="Secreted protein" evidence="1">
    <location>
        <begin position="24"/>
        <end position="88"/>
    </location>
</feature>
<accession>A0A7J7KL43</accession>
<keyword evidence="1" id="KW-0732">Signal</keyword>
<dbReference type="EMBL" id="VXIV02000308">
    <property type="protein sequence ID" value="KAF6039077.1"/>
    <property type="molecule type" value="Genomic_DNA"/>
</dbReference>
<dbReference type="Proteomes" id="UP000593567">
    <property type="component" value="Unassembled WGS sequence"/>
</dbReference>
<name>A0A7J7KL43_BUGNE</name>
<dbReference type="AlphaFoldDB" id="A0A7J7KL43"/>
<feature type="signal peptide" evidence="1">
    <location>
        <begin position="1"/>
        <end position="23"/>
    </location>
</feature>
<reference evidence="2" key="1">
    <citation type="submission" date="2020-06" db="EMBL/GenBank/DDBJ databases">
        <title>Draft genome of Bugula neritina, a colonial animal packing powerful symbionts and potential medicines.</title>
        <authorList>
            <person name="Rayko M."/>
        </authorList>
    </citation>
    <scope>NUCLEOTIDE SEQUENCE [LARGE SCALE GENOMIC DNA]</scope>
    <source>
        <strain evidence="2">Kwan_BN1</strain>
    </source>
</reference>
<organism evidence="2 3">
    <name type="scientific">Bugula neritina</name>
    <name type="common">Brown bryozoan</name>
    <name type="synonym">Sertularia neritina</name>
    <dbReference type="NCBI Taxonomy" id="10212"/>
    <lineage>
        <taxon>Eukaryota</taxon>
        <taxon>Metazoa</taxon>
        <taxon>Spiralia</taxon>
        <taxon>Lophotrochozoa</taxon>
        <taxon>Bryozoa</taxon>
        <taxon>Gymnolaemata</taxon>
        <taxon>Cheilostomatida</taxon>
        <taxon>Flustrina</taxon>
        <taxon>Buguloidea</taxon>
        <taxon>Bugulidae</taxon>
        <taxon>Bugula</taxon>
    </lineage>
</organism>
<evidence type="ECO:0000313" key="2">
    <source>
        <dbReference type="EMBL" id="KAF6039077.1"/>
    </source>
</evidence>
<keyword evidence="3" id="KW-1185">Reference proteome</keyword>
<protein>
    <recommendedName>
        <fullName evidence="4">Secreted protein</fullName>
    </recommendedName>
</protein>
<evidence type="ECO:0000313" key="3">
    <source>
        <dbReference type="Proteomes" id="UP000593567"/>
    </source>
</evidence>